<dbReference type="GO" id="GO:0061809">
    <property type="term" value="F:NAD+ nucleosidase activity, cyclic ADP-ribose generating"/>
    <property type="evidence" value="ECO:0007669"/>
    <property type="project" value="UniProtKB-EC"/>
</dbReference>
<accession>A9WHX9</accession>
<dbReference type="Proteomes" id="UP000002008">
    <property type="component" value="Chromosome"/>
</dbReference>
<protein>
    <recommendedName>
        <fullName evidence="1">ADP-ribosyl cyclase/cyclic ADP-ribose hydrolase</fullName>
        <ecNumber evidence="1">3.2.2.6</ecNumber>
    </recommendedName>
</protein>
<evidence type="ECO:0000256" key="4">
    <source>
        <dbReference type="ARBA" id="ARBA00047304"/>
    </source>
</evidence>
<dbReference type="SMART" id="SM00255">
    <property type="entry name" value="TIR"/>
    <property type="match status" value="1"/>
</dbReference>
<keyword evidence="3" id="KW-0520">NAD</keyword>
<dbReference type="EC" id="3.2.2.6" evidence="1"/>
<evidence type="ECO:0000313" key="7">
    <source>
        <dbReference type="Proteomes" id="UP000002008"/>
    </source>
</evidence>
<dbReference type="EnsemblBacteria" id="ABY35670">
    <property type="protein sequence ID" value="ABY35670"/>
    <property type="gene ID" value="Caur_2462"/>
</dbReference>
<dbReference type="InParanoid" id="A9WHX9"/>
<dbReference type="eggNOG" id="COG1672">
    <property type="taxonomic scope" value="Bacteria"/>
</dbReference>
<evidence type="ECO:0000256" key="3">
    <source>
        <dbReference type="ARBA" id="ARBA00023027"/>
    </source>
</evidence>
<comment type="catalytic activity">
    <reaction evidence="4">
        <text>NAD(+) + H2O = ADP-D-ribose + nicotinamide + H(+)</text>
        <dbReference type="Rhea" id="RHEA:16301"/>
        <dbReference type="ChEBI" id="CHEBI:15377"/>
        <dbReference type="ChEBI" id="CHEBI:15378"/>
        <dbReference type="ChEBI" id="CHEBI:17154"/>
        <dbReference type="ChEBI" id="CHEBI:57540"/>
        <dbReference type="ChEBI" id="CHEBI:57967"/>
        <dbReference type="EC" id="3.2.2.6"/>
    </reaction>
    <physiologicalReaction direction="left-to-right" evidence="4">
        <dbReference type="Rhea" id="RHEA:16302"/>
    </physiologicalReaction>
</comment>
<sequence>MINTNAWDVFISYASEDRETVAAPLAEALRVNGLRVWYDQFELTPGKQLLQSIDEGLRESRFGIVVLSPHFFAKEWPLRELAGLYTRSIQEGQKPFIIPIWYQLNVSEIARYSPLLSNIIAIPWDSGIEIVVQKILSVINAGRVANPDQQYIRVLSEVYNTLHHEDIDEEIKRILAMYPLHLIQQALEALLRKNDLRSTVRAKAFSILCKHQISRTEIINEILASTNTSLLKEIITILSSTNIMLSKEQIHILLSNPHLPRSTTGLGSIIRRIIQQDTTYSSEVFLPAAKHPSWEVKYDCIRSIIRVNDKETLRVLLPFSTMSYWKARRTIVEYIRERIQRGDLNADDRQIAEQILLQICSDGKTAEKTPTMRLARETLATLQGKTLKHTNNPVISILFISSDPTDTDRLRLGAEIRELQERLQLSKLRDCFILHQRMAVRPIDIIQALLDLEPQIVHFSGHGNARGALYLEDRQGKALPVEPEALAALFKQFSNQVRCVILNACYSETQAKAISQHIEYVIGMDHTISDEAAIAFSVGFYQGLGSGRTIEESYHLGCVHIHLHGLPEHLTPVLLKRV</sequence>
<dbReference type="EMBL" id="CP000909">
    <property type="protein sequence ID" value="ABY35670.1"/>
    <property type="molecule type" value="Genomic_DNA"/>
</dbReference>
<evidence type="ECO:0000256" key="2">
    <source>
        <dbReference type="ARBA" id="ARBA00022801"/>
    </source>
</evidence>
<dbReference type="InterPro" id="IPR000157">
    <property type="entry name" value="TIR_dom"/>
</dbReference>
<dbReference type="PATRIC" id="fig|324602.8.peg.2776"/>
<feature type="domain" description="TIR" evidence="5">
    <location>
        <begin position="5"/>
        <end position="139"/>
    </location>
</feature>
<dbReference type="Pfam" id="PF12770">
    <property type="entry name" value="CHAT"/>
    <property type="match status" value="1"/>
</dbReference>
<organism evidence="6 7">
    <name type="scientific">Chloroflexus aurantiacus (strain ATCC 29366 / DSM 635 / J-10-fl)</name>
    <dbReference type="NCBI Taxonomy" id="324602"/>
    <lineage>
        <taxon>Bacteria</taxon>
        <taxon>Bacillati</taxon>
        <taxon>Chloroflexota</taxon>
        <taxon>Chloroflexia</taxon>
        <taxon>Chloroflexales</taxon>
        <taxon>Chloroflexineae</taxon>
        <taxon>Chloroflexaceae</taxon>
        <taxon>Chloroflexus</taxon>
    </lineage>
</organism>
<dbReference type="KEGG" id="cau:Caur_2462"/>
<dbReference type="SUPFAM" id="SSF52200">
    <property type="entry name" value="Toll/Interleukin receptor TIR domain"/>
    <property type="match status" value="1"/>
</dbReference>
<dbReference type="Pfam" id="PF13676">
    <property type="entry name" value="TIR_2"/>
    <property type="match status" value="1"/>
</dbReference>
<dbReference type="InterPro" id="IPR024983">
    <property type="entry name" value="CHAT_dom"/>
</dbReference>
<dbReference type="STRING" id="324602.Caur_2462"/>
<keyword evidence="7" id="KW-1185">Reference proteome</keyword>
<dbReference type="eggNOG" id="COG4916">
    <property type="taxonomic scope" value="Bacteria"/>
</dbReference>
<reference evidence="7" key="1">
    <citation type="journal article" date="2011" name="BMC Genomics">
        <title>Complete genome sequence of the filamentous anoxygenic phototrophic bacterium Chloroflexus aurantiacus.</title>
        <authorList>
            <person name="Tang K.H."/>
            <person name="Barry K."/>
            <person name="Chertkov O."/>
            <person name="Dalin E."/>
            <person name="Han C.S."/>
            <person name="Hauser L.J."/>
            <person name="Honchak B.M."/>
            <person name="Karbach L.E."/>
            <person name="Land M.L."/>
            <person name="Lapidus A."/>
            <person name="Larimer F.W."/>
            <person name="Mikhailova N."/>
            <person name="Pitluck S."/>
            <person name="Pierson B.K."/>
            <person name="Blankenship R.E."/>
        </authorList>
    </citation>
    <scope>NUCLEOTIDE SEQUENCE [LARGE SCALE GENOMIC DNA]</scope>
    <source>
        <strain evidence="7">ATCC 29366 / DSM 635 / J-10-fl</strain>
    </source>
</reference>
<dbReference type="PANTHER" id="PTHR32009">
    <property type="entry name" value="TMV RESISTANCE PROTEIN N-LIKE"/>
    <property type="match status" value="1"/>
</dbReference>
<evidence type="ECO:0000313" key="6">
    <source>
        <dbReference type="EMBL" id="ABY35670.1"/>
    </source>
</evidence>
<proteinExistence type="predicted"/>
<dbReference type="InterPro" id="IPR035897">
    <property type="entry name" value="Toll_tir_struct_dom_sf"/>
</dbReference>
<dbReference type="Gene3D" id="3.40.50.10140">
    <property type="entry name" value="Toll/interleukin-1 receptor homology (TIR) domain"/>
    <property type="match status" value="1"/>
</dbReference>
<name>A9WHX9_CHLAA</name>
<dbReference type="RefSeq" id="WP_012258323.1">
    <property type="nucleotide sequence ID" value="NC_010175.1"/>
</dbReference>
<evidence type="ECO:0000259" key="5">
    <source>
        <dbReference type="PROSITE" id="PS50104"/>
    </source>
</evidence>
<dbReference type="PROSITE" id="PS50104">
    <property type="entry name" value="TIR"/>
    <property type="match status" value="1"/>
</dbReference>
<dbReference type="HOGENOM" id="CLU_471516_0_0_0"/>
<dbReference type="AlphaFoldDB" id="A9WHX9"/>
<dbReference type="GO" id="GO:0007165">
    <property type="term" value="P:signal transduction"/>
    <property type="evidence" value="ECO:0007669"/>
    <property type="project" value="InterPro"/>
</dbReference>
<keyword evidence="2" id="KW-0378">Hydrolase</keyword>
<gene>
    <name evidence="6" type="ordered locus">Caur_2462</name>
</gene>
<evidence type="ECO:0000256" key="1">
    <source>
        <dbReference type="ARBA" id="ARBA00011982"/>
    </source>
</evidence>
<dbReference type="PANTHER" id="PTHR32009:SF39">
    <property type="entry name" value="TIR DOMAIN-CONTAINING PROTEIN"/>
    <property type="match status" value="1"/>
</dbReference>